<evidence type="ECO:0000256" key="9">
    <source>
        <dbReference type="PIRNR" id="PIRNR001589"/>
    </source>
</evidence>
<evidence type="ECO:0000313" key="14">
    <source>
        <dbReference type="EMBL" id="MCZ3373569.1"/>
    </source>
</evidence>
<dbReference type="EMBL" id="JAPVES010000030">
    <property type="protein sequence ID" value="MCZ3373569.1"/>
    <property type="molecule type" value="Genomic_DNA"/>
</dbReference>
<evidence type="ECO:0000256" key="4">
    <source>
        <dbReference type="ARBA" id="ARBA00022840"/>
    </source>
</evidence>
<dbReference type="InterPro" id="IPR001962">
    <property type="entry name" value="Asn_synthase"/>
</dbReference>
<feature type="domain" description="Glutamine amidotransferase type-2" evidence="12">
    <location>
        <begin position="2"/>
        <end position="200"/>
    </location>
</feature>
<dbReference type="PANTHER" id="PTHR11772:SF2">
    <property type="entry name" value="ASPARAGINE SYNTHETASE [GLUTAMINE-HYDROLYZING]"/>
    <property type="match status" value="1"/>
</dbReference>
<dbReference type="SUPFAM" id="SSF56235">
    <property type="entry name" value="N-terminal nucleophile aminohydrolases (Ntn hydrolases)"/>
    <property type="match status" value="1"/>
</dbReference>
<organism evidence="13 15">
    <name type="scientific">Methanobacterium veterum</name>
    <dbReference type="NCBI Taxonomy" id="408577"/>
    <lineage>
        <taxon>Archaea</taxon>
        <taxon>Methanobacteriati</taxon>
        <taxon>Methanobacteriota</taxon>
        <taxon>Methanomada group</taxon>
        <taxon>Methanobacteria</taxon>
        <taxon>Methanobacteriales</taxon>
        <taxon>Methanobacteriaceae</taxon>
        <taxon>Methanobacterium</taxon>
    </lineage>
</organism>
<feature type="active site" description="For GATase activity" evidence="10">
    <location>
        <position position="2"/>
    </location>
</feature>
<dbReference type="EMBL" id="JAPVER010000020">
    <property type="protein sequence ID" value="MCZ3367283.1"/>
    <property type="molecule type" value="Genomic_DNA"/>
</dbReference>
<dbReference type="PANTHER" id="PTHR11772">
    <property type="entry name" value="ASPARAGINE SYNTHETASE"/>
    <property type="match status" value="1"/>
</dbReference>
<reference evidence="13" key="1">
    <citation type="submission" date="2022-12" db="EMBL/GenBank/DDBJ databases">
        <title>Reclassification of two methanogenic archaea species isolated from the Kolyma lowland permafrost.</title>
        <authorList>
            <person name="Trubitsyn V.E."/>
            <person name="Rivkina E.M."/>
            <person name="Shcherbakova V.A."/>
        </authorList>
    </citation>
    <scope>NUCLEOTIDE SEQUENCE</scope>
    <source>
        <strain evidence="13">M2</strain>
        <strain evidence="14">MK4</strain>
    </source>
</reference>
<keyword evidence="15" id="KW-1185">Reference proteome</keyword>
<dbReference type="GO" id="GO:0004066">
    <property type="term" value="F:asparagine synthase (glutamine-hydrolyzing) activity"/>
    <property type="evidence" value="ECO:0007669"/>
    <property type="project" value="UniProtKB-EC"/>
</dbReference>
<dbReference type="Gene3D" id="3.60.20.10">
    <property type="entry name" value="Glutamine Phosphoribosylpyrophosphate, subunit 1, domain 1"/>
    <property type="match status" value="1"/>
</dbReference>
<name>A0A9E5A1A6_9EURY</name>
<evidence type="ECO:0000313" key="13">
    <source>
        <dbReference type="EMBL" id="MCZ3367283.1"/>
    </source>
</evidence>
<accession>A0A9E5A1A6</accession>
<evidence type="ECO:0000256" key="11">
    <source>
        <dbReference type="PIRSR" id="PIRSR001589-2"/>
    </source>
</evidence>
<keyword evidence="3 9" id="KW-0547">Nucleotide-binding</keyword>
<evidence type="ECO:0000256" key="3">
    <source>
        <dbReference type="ARBA" id="ARBA00022741"/>
    </source>
</evidence>
<keyword evidence="5 10" id="KW-0061">Asparagine biosynthesis</keyword>
<dbReference type="InterPro" id="IPR017932">
    <property type="entry name" value="GATase_2_dom"/>
</dbReference>
<keyword evidence="1 13" id="KW-0436">Ligase</keyword>
<evidence type="ECO:0000256" key="1">
    <source>
        <dbReference type="ARBA" id="ARBA00022598"/>
    </source>
</evidence>
<proteinExistence type="predicted"/>
<evidence type="ECO:0000256" key="2">
    <source>
        <dbReference type="ARBA" id="ARBA00022605"/>
    </source>
</evidence>
<dbReference type="CDD" id="cd00712">
    <property type="entry name" value="AsnB"/>
    <property type="match status" value="1"/>
</dbReference>
<sequence>MCGIAGVMGTNISKKLYDMLISLKHRGPDGTGVFVDDVTSYGNLDNLKISEGSFGLGHNLLSIVGCEPDSQPIVYDNYVLVCNGEIYNFKELKNKFNIDFKTDSDCEIIISLIKMFYEGSLYDAVIKTIEQLDGDYAFAVYDGKNFAAVRDPVGVKPLYFGENDDEKTFAFASEKKALWKIGINDVKTLPPDSMLYNNELVSNKLNGNINIPNLGSQSNLSKETLRKQLKDLLITSVKKRVSGLSEVGILFSGGIDSTIIAKITDDLGIETRLYSVGHKDSADLKFARKTAEKMNLPLRTKVIDVDDVKRYLIPVLDAIEEFNIMKIGVGMPAYIAAEMAYEDNLKVMLSGQGADELFGGYNRYLKFYEEKGERAQEDLKKDILNLYHVNLQRDDAVTMANSIELRVPYLDPDIINIAMNIPMKYKINKDDTLRKCILREVGAELGVPEEIVKRPKKAAQYGSGIHKMLVKKVLKDESFKNIQNKFDIYY</sequence>
<evidence type="ECO:0000256" key="8">
    <source>
        <dbReference type="ARBA" id="ARBA00048741"/>
    </source>
</evidence>
<dbReference type="InterPro" id="IPR050795">
    <property type="entry name" value="Asn_Synthetase"/>
</dbReference>
<dbReference type="Pfam" id="PF00733">
    <property type="entry name" value="Asn_synthase"/>
    <property type="match status" value="2"/>
</dbReference>
<dbReference type="PROSITE" id="PS51278">
    <property type="entry name" value="GATASE_TYPE_2"/>
    <property type="match status" value="1"/>
</dbReference>
<comment type="pathway">
    <text evidence="7">Amino-acid biosynthesis.</text>
</comment>
<keyword evidence="2 10" id="KW-0028">Amino-acid biosynthesis</keyword>
<protein>
    <recommendedName>
        <fullName evidence="9">Putative asparagine synthetase [glutamine-hydrolyzing]</fullName>
        <ecNumber evidence="9">6.3.5.4</ecNumber>
    </recommendedName>
</protein>
<dbReference type="Gene3D" id="3.40.50.620">
    <property type="entry name" value="HUPs"/>
    <property type="match status" value="1"/>
</dbReference>
<comment type="caution">
    <text evidence="13">The sequence shown here is derived from an EMBL/GenBank/DDBJ whole genome shotgun (WGS) entry which is preliminary data.</text>
</comment>
<dbReference type="InterPro" id="IPR006426">
    <property type="entry name" value="Asn_synth_AEB"/>
</dbReference>
<dbReference type="EC" id="6.3.5.4" evidence="9"/>
<dbReference type="Pfam" id="PF13537">
    <property type="entry name" value="GATase_7"/>
    <property type="match status" value="1"/>
</dbReference>
<dbReference type="GO" id="GO:0005829">
    <property type="term" value="C:cytosol"/>
    <property type="evidence" value="ECO:0007669"/>
    <property type="project" value="TreeGrafter"/>
</dbReference>
<keyword evidence="6 10" id="KW-0315">Glutamine amidotransferase</keyword>
<dbReference type="Proteomes" id="UP001074446">
    <property type="component" value="Unassembled WGS sequence"/>
</dbReference>
<dbReference type="GO" id="GO:0006529">
    <property type="term" value="P:asparagine biosynthetic process"/>
    <property type="evidence" value="ECO:0007669"/>
    <property type="project" value="UniProtKB-KW"/>
</dbReference>
<dbReference type="InterPro" id="IPR033738">
    <property type="entry name" value="AsnB_N"/>
</dbReference>
<dbReference type="InterPro" id="IPR014729">
    <property type="entry name" value="Rossmann-like_a/b/a_fold"/>
</dbReference>
<dbReference type="Proteomes" id="UP001068021">
    <property type="component" value="Unassembled WGS sequence"/>
</dbReference>
<evidence type="ECO:0000256" key="10">
    <source>
        <dbReference type="PIRSR" id="PIRSR001589-1"/>
    </source>
</evidence>
<dbReference type="InterPro" id="IPR029055">
    <property type="entry name" value="Ntn_hydrolases_N"/>
</dbReference>
<feature type="binding site" evidence="11">
    <location>
        <position position="250"/>
    </location>
    <ligand>
        <name>ATP</name>
        <dbReference type="ChEBI" id="CHEBI:30616"/>
    </ligand>
</feature>
<feature type="binding site" evidence="11">
    <location>
        <position position="276"/>
    </location>
    <ligand>
        <name>ATP</name>
        <dbReference type="ChEBI" id="CHEBI:30616"/>
    </ligand>
</feature>
<dbReference type="RefSeq" id="WP_048082531.1">
    <property type="nucleotide sequence ID" value="NZ_JAPVER010000020.1"/>
</dbReference>
<evidence type="ECO:0000256" key="5">
    <source>
        <dbReference type="ARBA" id="ARBA00022888"/>
    </source>
</evidence>
<dbReference type="NCBIfam" id="TIGR01536">
    <property type="entry name" value="asn_synth_AEB"/>
    <property type="match status" value="1"/>
</dbReference>
<dbReference type="PIRSF" id="PIRSF001589">
    <property type="entry name" value="Asn_synthetase_glu-h"/>
    <property type="match status" value="1"/>
</dbReference>
<evidence type="ECO:0000256" key="7">
    <source>
        <dbReference type="ARBA" id="ARBA00029440"/>
    </source>
</evidence>
<dbReference type="GO" id="GO:0005524">
    <property type="term" value="F:ATP binding"/>
    <property type="evidence" value="ECO:0007669"/>
    <property type="project" value="UniProtKB-KW"/>
</dbReference>
<comment type="catalytic activity">
    <reaction evidence="8 9">
        <text>L-aspartate + L-glutamine + ATP + H2O = L-asparagine + L-glutamate + AMP + diphosphate + H(+)</text>
        <dbReference type="Rhea" id="RHEA:12228"/>
        <dbReference type="ChEBI" id="CHEBI:15377"/>
        <dbReference type="ChEBI" id="CHEBI:15378"/>
        <dbReference type="ChEBI" id="CHEBI:29985"/>
        <dbReference type="ChEBI" id="CHEBI:29991"/>
        <dbReference type="ChEBI" id="CHEBI:30616"/>
        <dbReference type="ChEBI" id="CHEBI:33019"/>
        <dbReference type="ChEBI" id="CHEBI:58048"/>
        <dbReference type="ChEBI" id="CHEBI:58359"/>
        <dbReference type="ChEBI" id="CHEBI:456215"/>
        <dbReference type="EC" id="6.3.5.4"/>
    </reaction>
</comment>
<dbReference type="CDD" id="cd01991">
    <property type="entry name" value="Asn_synthase_B_C"/>
    <property type="match status" value="1"/>
</dbReference>
<evidence type="ECO:0000259" key="12">
    <source>
        <dbReference type="PROSITE" id="PS51278"/>
    </source>
</evidence>
<dbReference type="AlphaFoldDB" id="A0A9E5A1A6"/>
<keyword evidence="4 9" id="KW-0067">ATP-binding</keyword>
<evidence type="ECO:0000256" key="6">
    <source>
        <dbReference type="ARBA" id="ARBA00022962"/>
    </source>
</evidence>
<gene>
    <name evidence="13" type="primary">asnB</name>
    <name evidence="14" type="ORF">O3H35_13050</name>
    <name evidence="13" type="ORF">O3H54_15440</name>
</gene>
<feature type="binding site" evidence="11">
    <location>
        <position position="105"/>
    </location>
    <ligand>
        <name>L-glutamine</name>
        <dbReference type="ChEBI" id="CHEBI:58359"/>
    </ligand>
</feature>
<dbReference type="SUPFAM" id="SSF52402">
    <property type="entry name" value="Adenine nucleotide alpha hydrolases-like"/>
    <property type="match status" value="1"/>
</dbReference>
<evidence type="ECO:0000313" key="15">
    <source>
        <dbReference type="Proteomes" id="UP001068021"/>
    </source>
</evidence>
<feature type="binding site" evidence="11">
    <location>
        <begin position="350"/>
        <end position="351"/>
    </location>
    <ligand>
        <name>ATP</name>
        <dbReference type="ChEBI" id="CHEBI:30616"/>
    </ligand>
</feature>